<dbReference type="GO" id="GO:0017069">
    <property type="term" value="F:snRNA binding"/>
    <property type="evidence" value="ECO:0007669"/>
    <property type="project" value="TreeGrafter"/>
</dbReference>
<dbReference type="AlphaFoldDB" id="A0AAD5K687"/>
<feature type="compositionally biased region" description="Polar residues" evidence="4">
    <location>
        <begin position="181"/>
        <end position="190"/>
    </location>
</feature>
<comment type="caution">
    <text evidence="6">The sequence shown here is derived from an EMBL/GenBank/DDBJ whole genome shotgun (WGS) entry which is preliminary data.</text>
</comment>
<dbReference type="EMBL" id="JAIXMP010000006">
    <property type="protein sequence ID" value="KAI9271564.1"/>
    <property type="molecule type" value="Genomic_DNA"/>
</dbReference>
<reference evidence="6" key="1">
    <citation type="journal article" date="2022" name="IScience">
        <title>Evolution of zygomycete secretomes and the origins of terrestrial fungal ecologies.</title>
        <authorList>
            <person name="Chang Y."/>
            <person name="Wang Y."/>
            <person name="Mondo S."/>
            <person name="Ahrendt S."/>
            <person name="Andreopoulos W."/>
            <person name="Barry K."/>
            <person name="Beard J."/>
            <person name="Benny G.L."/>
            <person name="Blankenship S."/>
            <person name="Bonito G."/>
            <person name="Cuomo C."/>
            <person name="Desiro A."/>
            <person name="Gervers K.A."/>
            <person name="Hundley H."/>
            <person name="Kuo A."/>
            <person name="LaButti K."/>
            <person name="Lang B.F."/>
            <person name="Lipzen A."/>
            <person name="O'Donnell K."/>
            <person name="Pangilinan J."/>
            <person name="Reynolds N."/>
            <person name="Sandor L."/>
            <person name="Smith M.E."/>
            <person name="Tsang A."/>
            <person name="Grigoriev I.V."/>
            <person name="Stajich J.E."/>
            <person name="Spatafora J.W."/>
        </authorList>
    </citation>
    <scope>NUCLEOTIDE SEQUENCE</scope>
    <source>
        <strain evidence="6">RSA 2281</strain>
    </source>
</reference>
<evidence type="ECO:0000256" key="2">
    <source>
        <dbReference type="ARBA" id="ARBA00023242"/>
    </source>
</evidence>
<proteinExistence type="predicted"/>
<feature type="domain" description="RRM" evidence="5">
    <location>
        <begin position="47"/>
        <end position="125"/>
    </location>
</feature>
<evidence type="ECO:0000256" key="3">
    <source>
        <dbReference type="PROSITE-ProRule" id="PRU00176"/>
    </source>
</evidence>
<reference evidence="6" key="2">
    <citation type="submission" date="2023-02" db="EMBL/GenBank/DDBJ databases">
        <authorList>
            <consortium name="DOE Joint Genome Institute"/>
            <person name="Mondo S.J."/>
            <person name="Chang Y."/>
            <person name="Wang Y."/>
            <person name="Ahrendt S."/>
            <person name="Andreopoulos W."/>
            <person name="Barry K."/>
            <person name="Beard J."/>
            <person name="Benny G.L."/>
            <person name="Blankenship S."/>
            <person name="Bonito G."/>
            <person name="Cuomo C."/>
            <person name="Desiro A."/>
            <person name="Gervers K.A."/>
            <person name="Hundley H."/>
            <person name="Kuo A."/>
            <person name="LaButti K."/>
            <person name="Lang B.F."/>
            <person name="Lipzen A."/>
            <person name="O'Donnell K."/>
            <person name="Pangilinan J."/>
            <person name="Reynolds N."/>
            <person name="Sandor L."/>
            <person name="Smith M.W."/>
            <person name="Tsang A."/>
            <person name="Grigoriev I.V."/>
            <person name="Stajich J.E."/>
            <person name="Spatafora J.W."/>
        </authorList>
    </citation>
    <scope>NUCLEOTIDE SEQUENCE</scope>
    <source>
        <strain evidence="6">RSA 2281</strain>
    </source>
</reference>
<dbReference type="InterPro" id="IPR051183">
    <property type="entry name" value="U1_U11-U12_snRNP_70-35kDa"/>
</dbReference>
<evidence type="ECO:0000256" key="1">
    <source>
        <dbReference type="ARBA" id="ARBA00004123"/>
    </source>
</evidence>
<feature type="region of interest" description="Disordered" evidence="4">
    <location>
        <begin position="133"/>
        <end position="299"/>
    </location>
</feature>
<feature type="compositionally biased region" description="Low complexity" evidence="4">
    <location>
        <begin position="204"/>
        <end position="216"/>
    </location>
</feature>
<dbReference type="Proteomes" id="UP001209540">
    <property type="component" value="Unassembled WGS sequence"/>
</dbReference>
<evidence type="ECO:0000313" key="6">
    <source>
        <dbReference type="EMBL" id="KAI9271564.1"/>
    </source>
</evidence>
<name>A0AAD5K687_9FUNG</name>
<dbReference type="SMART" id="SM00360">
    <property type="entry name" value="RRM"/>
    <property type="match status" value="1"/>
</dbReference>
<feature type="compositionally biased region" description="Basic residues" evidence="4">
    <location>
        <begin position="217"/>
        <end position="244"/>
    </location>
</feature>
<dbReference type="GO" id="GO:0071011">
    <property type="term" value="C:precatalytic spliceosome"/>
    <property type="evidence" value="ECO:0007669"/>
    <property type="project" value="TreeGrafter"/>
</dbReference>
<feature type="compositionally biased region" description="Basic and acidic residues" evidence="4">
    <location>
        <begin position="142"/>
        <end position="162"/>
    </location>
</feature>
<evidence type="ECO:0000256" key="4">
    <source>
        <dbReference type="SAM" id="MobiDB-lite"/>
    </source>
</evidence>
<dbReference type="SUPFAM" id="SSF54928">
    <property type="entry name" value="RNA-binding domain, RBD"/>
    <property type="match status" value="1"/>
</dbReference>
<dbReference type="PANTHER" id="PTHR13952">
    <property type="entry name" value="U1 SMALL NUCLEAR RIBONUCLEOPROTEIN 70 KD"/>
    <property type="match status" value="1"/>
</dbReference>
<evidence type="ECO:0000259" key="5">
    <source>
        <dbReference type="PROSITE" id="PS50102"/>
    </source>
</evidence>
<dbReference type="GO" id="GO:0003729">
    <property type="term" value="F:mRNA binding"/>
    <property type="evidence" value="ECO:0007669"/>
    <property type="project" value="TreeGrafter"/>
</dbReference>
<keyword evidence="3" id="KW-0694">RNA-binding</keyword>
<keyword evidence="7" id="KW-1185">Reference proteome</keyword>
<dbReference type="GO" id="GO:0000398">
    <property type="term" value="P:mRNA splicing, via spliceosome"/>
    <property type="evidence" value="ECO:0007669"/>
    <property type="project" value="TreeGrafter"/>
</dbReference>
<dbReference type="FunFam" id="3.30.70.330:FF:000132">
    <property type="entry name" value="Small nuclear ribonucleoprotein U11/U12 subunit 35"/>
    <property type="match status" value="1"/>
</dbReference>
<gene>
    <name evidence="6" type="ORF">BDA99DRAFT_556793</name>
</gene>
<dbReference type="PROSITE" id="PS50102">
    <property type="entry name" value="RRM"/>
    <property type="match status" value="1"/>
</dbReference>
<accession>A0AAD5K687</accession>
<dbReference type="InterPro" id="IPR035979">
    <property type="entry name" value="RBD_domain_sf"/>
</dbReference>
<feature type="compositionally biased region" description="Basic and acidic residues" evidence="4">
    <location>
        <begin position="266"/>
        <end position="293"/>
    </location>
</feature>
<dbReference type="InterPro" id="IPR012677">
    <property type="entry name" value="Nucleotide-bd_a/b_plait_sf"/>
</dbReference>
<comment type="subcellular location">
    <subcellularLocation>
        <location evidence="1">Nucleus</location>
    </subcellularLocation>
</comment>
<feature type="compositionally biased region" description="Basic and acidic residues" evidence="4">
    <location>
        <begin position="169"/>
        <end position="178"/>
    </location>
</feature>
<dbReference type="PANTHER" id="PTHR13952:SF6">
    <property type="entry name" value="U11_U12 SMALL NUCLEAR RIBONUCLEOPROTEIN 35 KDA PROTEIN"/>
    <property type="match status" value="1"/>
</dbReference>
<keyword evidence="2" id="KW-0539">Nucleus</keyword>
<feature type="compositionally biased region" description="Basic residues" evidence="4">
    <location>
        <begin position="255"/>
        <end position="265"/>
    </location>
</feature>
<sequence>MWFAKVYDPLQAGSIDGIDTIIHDNAVKRAQHAHYHPPKNETSDPAKTIFVARLNFDTTEESLQSYFKQFGEITHIRLIYNLVTGTSQGYGFITYKHEHHARTAYDKANHAVLDSHVILVDYERSRMMKGWIPRRLGGGFGGKKESGQLRFGARDKPFRKPINDSSLHISHDQRRSDNWRFPSSSASSTSHENDHRYHRRRSASPRPRSSKTPSSSSRKKSSSRERRKSKSPPRKRKRSISRHRRDYDDGSSSRTYHRSPSRRYHSSRDDRSPRRYYHSEDRSRRSYHREDRSPRRRHR</sequence>
<evidence type="ECO:0000313" key="7">
    <source>
        <dbReference type="Proteomes" id="UP001209540"/>
    </source>
</evidence>
<organism evidence="6 7">
    <name type="scientific">Phascolomyces articulosus</name>
    <dbReference type="NCBI Taxonomy" id="60185"/>
    <lineage>
        <taxon>Eukaryota</taxon>
        <taxon>Fungi</taxon>
        <taxon>Fungi incertae sedis</taxon>
        <taxon>Mucoromycota</taxon>
        <taxon>Mucoromycotina</taxon>
        <taxon>Mucoromycetes</taxon>
        <taxon>Mucorales</taxon>
        <taxon>Lichtheimiaceae</taxon>
        <taxon>Phascolomyces</taxon>
    </lineage>
</organism>
<dbReference type="Gene3D" id="3.30.70.330">
    <property type="match status" value="1"/>
</dbReference>
<dbReference type="InterPro" id="IPR000504">
    <property type="entry name" value="RRM_dom"/>
</dbReference>
<protein>
    <recommendedName>
        <fullName evidence="5">RRM domain-containing protein</fullName>
    </recommendedName>
</protein>
<dbReference type="Pfam" id="PF00076">
    <property type="entry name" value="RRM_1"/>
    <property type="match status" value="1"/>
</dbReference>